<dbReference type="AlphaFoldDB" id="A0A5C2RUQ6"/>
<reference evidence="1" key="1">
    <citation type="journal article" date="2018" name="Genome Biol. Evol.">
        <title>Genomics and development of Lentinus tigrinus, a white-rot wood-decaying mushroom with dimorphic fruiting bodies.</title>
        <authorList>
            <person name="Wu B."/>
            <person name="Xu Z."/>
            <person name="Knudson A."/>
            <person name="Carlson A."/>
            <person name="Chen N."/>
            <person name="Kovaka S."/>
            <person name="LaButti K."/>
            <person name="Lipzen A."/>
            <person name="Pennachio C."/>
            <person name="Riley R."/>
            <person name="Schakwitz W."/>
            <person name="Umezawa K."/>
            <person name="Ohm R.A."/>
            <person name="Grigoriev I.V."/>
            <person name="Nagy L.G."/>
            <person name="Gibbons J."/>
            <person name="Hibbett D."/>
        </authorList>
    </citation>
    <scope>NUCLEOTIDE SEQUENCE [LARGE SCALE GENOMIC DNA]</scope>
    <source>
        <strain evidence="1">ALCF2SS1-6</strain>
    </source>
</reference>
<sequence>MTTASSRESLPLLAGEKAAACLQEHDVQVKPLKYRDIPKAVEGVMKAFANDSMMNYFKDAEPLVFQARQRLDVATRFADCVHRHKIYTVNRGDSFLYYGVPGDNEYRPPFTWILFLTVKAGGREMRKRKHEFITKAMALIKTAIGDKVEDCFEVQGLGTVPEKQGHGYATALISIVHEMADAQGRATYVITGDAWKYYESVGYKLIGEDWFGADNPNWHGPPGPIRLMLREPQPILKR</sequence>
<dbReference type="InterPro" id="IPR016181">
    <property type="entry name" value="Acyl_CoA_acyltransferase"/>
</dbReference>
<dbReference type="STRING" id="1328759.A0A5C2RUQ6"/>
<name>A0A5C2RUQ6_9APHY</name>
<dbReference type="Proteomes" id="UP000313359">
    <property type="component" value="Unassembled WGS sequence"/>
</dbReference>
<evidence type="ECO:0000313" key="2">
    <source>
        <dbReference type="Proteomes" id="UP000313359"/>
    </source>
</evidence>
<dbReference type="PANTHER" id="PTHR42791">
    <property type="entry name" value="GNAT FAMILY ACETYLTRANSFERASE"/>
    <property type="match status" value="1"/>
</dbReference>
<proteinExistence type="predicted"/>
<dbReference type="InterPro" id="IPR052523">
    <property type="entry name" value="Trichothecene_AcTrans"/>
</dbReference>
<dbReference type="Gene3D" id="3.40.630.30">
    <property type="match status" value="1"/>
</dbReference>
<dbReference type="OrthoDB" id="2744543at2759"/>
<dbReference type="SUPFAM" id="SSF55729">
    <property type="entry name" value="Acyl-CoA N-acyltransferases (Nat)"/>
    <property type="match status" value="1"/>
</dbReference>
<evidence type="ECO:0008006" key="3">
    <source>
        <dbReference type="Google" id="ProtNLM"/>
    </source>
</evidence>
<accession>A0A5C2RUQ6</accession>
<gene>
    <name evidence="1" type="ORF">L227DRAFT_657586</name>
</gene>
<dbReference type="PANTHER" id="PTHR42791:SF1">
    <property type="entry name" value="N-ACETYLTRANSFERASE DOMAIN-CONTAINING PROTEIN"/>
    <property type="match status" value="1"/>
</dbReference>
<organism evidence="1 2">
    <name type="scientific">Lentinus tigrinus ALCF2SS1-6</name>
    <dbReference type="NCBI Taxonomy" id="1328759"/>
    <lineage>
        <taxon>Eukaryota</taxon>
        <taxon>Fungi</taxon>
        <taxon>Dikarya</taxon>
        <taxon>Basidiomycota</taxon>
        <taxon>Agaricomycotina</taxon>
        <taxon>Agaricomycetes</taxon>
        <taxon>Polyporales</taxon>
        <taxon>Polyporaceae</taxon>
        <taxon>Lentinus</taxon>
    </lineage>
</organism>
<protein>
    <recommendedName>
        <fullName evidence="3">N-acetyltransferase domain-containing protein</fullName>
    </recommendedName>
</protein>
<keyword evidence="2" id="KW-1185">Reference proteome</keyword>
<dbReference type="CDD" id="cd04301">
    <property type="entry name" value="NAT_SF"/>
    <property type="match status" value="1"/>
</dbReference>
<dbReference type="EMBL" id="ML122306">
    <property type="protein sequence ID" value="RPD54390.1"/>
    <property type="molecule type" value="Genomic_DNA"/>
</dbReference>
<evidence type="ECO:0000313" key="1">
    <source>
        <dbReference type="EMBL" id="RPD54390.1"/>
    </source>
</evidence>